<dbReference type="EMBL" id="VIEB01000946">
    <property type="protein sequence ID" value="TQD77720.1"/>
    <property type="molecule type" value="Genomic_DNA"/>
</dbReference>
<name>A0A540KU27_MALBA</name>
<keyword evidence="4" id="KW-1185">Reference proteome</keyword>
<gene>
    <name evidence="2" type="ORF">C1H46_036743</name>
    <name evidence="3" type="ORF">C1H46_036744</name>
</gene>
<comment type="caution">
    <text evidence="3">The sequence shown here is derived from an EMBL/GenBank/DDBJ whole genome shotgun (WGS) entry which is preliminary data.</text>
</comment>
<feature type="region of interest" description="Disordered" evidence="1">
    <location>
        <begin position="1"/>
        <end position="38"/>
    </location>
</feature>
<evidence type="ECO:0000313" key="3">
    <source>
        <dbReference type="EMBL" id="TQD77720.1"/>
    </source>
</evidence>
<organism evidence="3 4">
    <name type="scientific">Malus baccata</name>
    <name type="common">Siberian crab apple</name>
    <name type="synonym">Pyrus baccata</name>
    <dbReference type="NCBI Taxonomy" id="106549"/>
    <lineage>
        <taxon>Eukaryota</taxon>
        <taxon>Viridiplantae</taxon>
        <taxon>Streptophyta</taxon>
        <taxon>Embryophyta</taxon>
        <taxon>Tracheophyta</taxon>
        <taxon>Spermatophyta</taxon>
        <taxon>Magnoliopsida</taxon>
        <taxon>eudicotyledons</taxon>
        <taxon>Gunneridae</taxon>
        <taxon>Pentapetalae</taxon>
        <taxon>rosids</taxon>
        <taxon>fabids</taxon>
        <taxon>Rosales</taxon>
        <taxon>Rosaceae</taxon>
        <taxon>Amygdaloideae</taxon>
        <taxon>Maleae</taxon>
        <taxon>Malus</taxon>
    </lineage>
</organism>
<dbReference type="Proteomes" id="UP000315295">
    <property type="component" value="Unassembled WGS sequence"/>
</dbReference>
<accession>A0A540KU27</accession>
<evidence type="ECO:0000313" key="4">
    <source>
        <dbReference type="Proteomes" id="UP000315295"/>
    </source>
</evidence>
<evidence type="ECO:0000256" key="1">
    <source>
        <dbReference type="SAM" id="MobiDB-lite"/>
    </source>
</evidence>
<feature type="compositionally biased region" description="Basic and acidic residues" evidence="1">
    <location>
        <begin position="1"/>
        <end position="10"/>
    </location>
</feature>
<dbReference type="EMBL" id="VIEB01000946">
    <property type="protein sequence ID" value="TQD77719.1"/>
    <property type="molecule type" value="Genomic_DNA"/>
</dbReference>
<protein>
    <submittedName>
        <fullName evidence="3">Uncharacterized protein</fullName>
    </submittedName>
</protein>
<reference evidence="3 4" key="1">
    <citation type="journal article" date="2019" name="G3 (Bethesda)">
        <title>Sequencing of a Wild Apple (Malus baccata) Genome Unravels the Differences Between Cultivated and Wild Apple Species Regarding Disease Resistance and Cold Tolerance.</title>
        <authorList>
            <person name="Chen X."/>
        </authorList>
    </citation>
    <scope>NUCLEOTIDE SEQUENCE [LARGE SCALE GENOMIC DNA]</scope>
    <source>
        <strain evidence="4">cv. Shandingzi</strain>
        <tissue evidence="3">Leaves</tissue>
    </source>
</reference>
<dbReference type="AlphaFoldDB" id="A0A540KU27"/>
<proteinExistence type="predicted"/>
<evidence type="ECO:0000313" key="2">
    <source>
        <dbReference type="EMBL" id="TQD77719.1"/>
    </source>
</evidence>
<sequence length="57" mass="5672">MCSVVRHDDVVGGTQPIVGDGGDADGDTGAKIGPRPERNSIIDTKLAAGKLNPVSGG</sequence>